<dbReference type="PANTHER" id="PTHR37316">
    <property type="entry name" value="TEICHOIC ACID GLYCEROL-PHOSPHATE PRIMASE"/>
    <property type="match status" value="1"/>
</dbReference>
<evidence type="ECO:0000313" key="7">
    <source>
        <dbReference type="EMBL" id="RID84764.1"/>
    </source>
</evidence>
<keyword evidence="4 7" id="KW-0808">Transferase</keyword>
<dbReference type="GO" id="GO:0047355">
    <property type="term" value="F:CDP-glycerol glycerophosphotransferase activity"/>
    <property type="evidence" value="ECO:0007669"/>
    <property type="project" value="InterPro"/>
</dbReference>
<proteinExistence type="inferred from homology"/>
<name>A0A398B5P6_9BACI</name>
<comment type="subcellular location">
    <subcellularLocation>
        <location evidence="1">Cell membrane</location>
        <topology evidence="1">Peripheral membrane protein</topology>
    </subcellularLocation>
</comment>
<comment type="similarity">
    <text evidence="2">Belongs to the CDP-glycerol glycerophosphotransferase family.</text>
</comment>
<keyword evidence="6" id="KW-0472">Membrane</keyword>
<keyword evidence="3" id="KW-1003">Cell membrane</keyword>
<dbReference type="Pfam" id="PF04464">
    <property type="entry name" value="Glyphos_transf"/>
    <property type="match status" value="1"/>
</dbReference>
<evidence type="ECO:0000256" key="4">
    <source>
        <dbReference type="ARBA" id="ARBA00022679"/>
    </source>
</evidence>
<gene>
    <name evidence="7" type="ORF">D1953_12945</name>
</gene>
<dbReference type="InterPro" id="IPR043149">
    <property type="entry name" value="TagF_N"/>
</dbReference>
<dbReference type="GO" id="GO:0019350">
    <property type="term" value="P:teichoic acid biosynthetic process"/>
    <property type="evidence" value="ECO:0007669"/>
    <property type="project" value="UniProtKB-KW"/>
</dbReference>
<dbReference type="GO" id="GO:0005886">
    <property type="term" value="C:plasma membrane"/>
    <property type="evidence" value="ECO:0007669"/>
    <property type="project" value="UniProtKB-SubCell"/>
</dbReference>
<protein>
    <submittedName>
        <fullName evidence="7">CDP-glycerol glycerophosphotransferase family protein</fullName>
    </submittedName>
</protein>
<dbReference type="InterPro" id="IPR007554">
    <property type="entry name" value="Glycerophosphate_synth"/>
</dbReference>
<evidence type="ECO:0000313" key="8">
    <source>
        <dbReference type="Proteomes" id="UP000266016"/>
    </source>
</evidence>
<sequence>MARELFIEGYLLFIKVVFSICKLFPVRNKIAFVSSFGDNCQFLLDEINQRNIPIQKVLLKKSGSNLDAKGDGHTIVLPFETKNVFHMLQAFYHLATSKWVVIDNYFGFLAAVTFKREVTCVQVWHAAGAVKQFGLRDPSIQYRSARAKKRFLEVYRRFHYVTTGSEIMADIYKESFQVEDRQILRTGVPRTDFFFDEQAKERSRRAFYEAFPELKTKRIILYAPTFRDEELHADTIALNLDLLYKELYEKDYVVLLKLHPAVTMNPNMTQQFPGFVYQIKRGLHINELLVITDLLITDYSSIPFEFSFFQKPMLFFAYDLEQYAERRGFWEDYTESMPGPIVYNTEEILEKIHSHDFMLEKVAPFNEKWNTYSNGQSSKQLIDLLLSAEMKKNARA</sequence>
<dbReference type="Gene3D" id="3.40.50.11820">
    <property type="match status" value="1"/>
</dbReference>
<dbReference type="EMBL" id="QWVS01000023">
    <property type="protein sequence ID" value="RID84764.1"/>
    <property type="molecule type" value="Genomic_DNA"/>
</dbReference>
<evidence type="ECO:0000256" key="6">
    <source>
        <dbReference type="ARBA" id="ARBA00023136"/>
    </source>
</evidence>
<evidence type="ECO:0000256" key="2">
    <source>
        <dbReference type="ARBA" id="ARBA00010488"/>
    </source>
</evidence>
<evidence type="ECO:0000256" key="3">
    <source>
        <dbReference type="ARBA" id="ARBA00022475"/>
    </source>
</evidence>
<dbReference type="SUPFAM" id="SSF53756">
    <property type="entry name" value="UDP-Glycosyltransferase/glycogen phosphorylase"/>
    <property type="match status" value="1"/>
</dbReference>
<dbReference type="PANTHER" id="PTHR37316:SF1">
    <property type="entry name" value="TEICHOIC ACID GLYCEROL-PHOSPHATE PRIMASE"/>
    <property type="match status" value="1"/>
</dbReference>
<evidence type="ECO:0000256" key="5">
    <source>
        <dbReference type="ARBA" id="ARBA00022944"/>
    </source>
</evidence>
<dbReference type="InterPro" id="IPR043148">
    <property type="entry name" value="TagF_C"/>
</dbReference>
<dbReference type="Gene3D" id="3.40.50.12580">
    <property type="match status" value="1"/>
</dbReference>
<dbReference type="InterPro" id="IPR051612">
    <property type="entry name" value="Teichoic_Acid_Biosynth"/>
</dbReference>
<keyword evidence="5" id="KW-0777">Teichoic acid biosynthesis</keyword>
<accession>A0A398B5P6</accession>
<dbReference type="Proteomes" id="UP000266016">
    <property type="component" value="Unassembled WGS sequence"/>
</dbReference>
<evidence type="ECO:0000256" key="1">
    <source>
        <dbReference type="ARBA" id="ARBA00004202"/>
    </source>
</evidence>
<comment type="caution">
    <text evidence="7">The sequence shown here is derived from an EMBL/GenBank/DDBJ whole genome shotgun (WGS) entry which is preliminary data.</text>
</comment>
<organism evidence="7 8">
    <name type="scientific">Peribacillus asahii</name>
    <dbReference type="NCBI Taxonomy" id="228899"/>
    <lineage>
        <taxon>Bacteria</taxon>
        <taxon>Bacillati</taxon>
        <taxon>Bacillota</taxon>
        <taxon>Bacilli</taxon>
        <taxon>Bacillales</taxon>
        <taxon>Bacillaceae</taxon>
        <taxon>Peribacillus</taxon>
    </lineage>
</organism>
<dbReference type="AlphaFoldDB" id="A0A398B5P6"/>
<reference evidence="7 8" key="1">
    <citation type="submission" date="2018-08" db="EMBL/GenBank/DDBJ databases">
        <title>Bacillus jemisoniae sp. nov., Bacillus chryseoplanitiae sp. nov., Bacillus resnikiae sp. nov., and Bacillus frankliniae sp. nov., isolated from Viking spacecraft and associated surfaces.</title>
        <authorList>
            <person name="Seuylemezian A."/>
            <person name="Vaishampayan P."/>
        </authorList>
    </citation>
    <scope>NUCLEOTIDE SEQUENCE [LARGE SCALE GENOMIC DNA]</scope>
    <source>
        <strain evidence="7 8">MA001</strain>
    </source>
</reference>
<dbReference type="RefSeq" id="WP_119117615.1">
    <property type="nucleotide sequence ID" value="NZ_QWVS01000023.1"/>
</dbReference>
<keyword evidence="8" id="KW-1185">Reference proteome</keyword>